<feature type="domain" description="Major facilitator superfamily (MFS) profile" evidence="8">
    <location>
        <begin position="5"/>
        <end position="403"/>
    </location>
</feature>
<dbReference type="SUPFAM" id="SSF103473">
    <property type="entry name" value="MFS general substrate transporter"/>
    <property type="match status" value="1"/>
</dbReference>
<evidence type="ECO:0000256" key="2">
    <source>
        <dbReference type="ARBA" id="ARBA00008335"/>
    </source>
</evidence>
<dbReference type="Pfam" id="PF07690">
    <property type="entry name" value="MFS_1"/>
    <property type="match status" value="1"/>
</dbReference>
<feature type="transmembrane region" description="Helical" evidence="7">
    <location>
        <begin position="127"/>
        <end position="148"/>
    </location>
</feature>
<keyword evidence="6 7" id="KW-0472">Membrane</keyword>
<dbReference type="GO" id="GO:0022857">
    <property type="term" value="F:transmembrane transporter activity"/>
    <property type="evidence" value="ECO:0007669"/>
    <property type="project" value="InterPro"/>
</dbReference>
<proteinExistence type="inferred from homology"/>
<evidence type="ECO:0000256" key="6">
    <source>
        <dbReference type="ARBA" id="ARBA00023136"/>
    </source>
</evidence>
<keyword evidence="3" id="KW-0813">Transport</keyword>
<evidence type="ECO:0000256" key="5">
    <source>
        <dbReference type="ARBA" id="ARBA00022989"/>
    </source>
</evidence>
<feature type="transmembrane region" description="Helical" evidence="7">
    <location>
        <begin position="71"/>
        <end position="100"/>
    </location>
</feature>
<keyword evidence="5 7" id="KW-1133">Transmembrane helix</keyword>
<evidence type="ECO:0000256" key="3">
    <source>
        <dbReference type="ARBA" id="ARBA00022448"/>
    </source>
</evidence>
<evidence type="ECO:0000259" key="8">
    <source>
        <dbReference type="PROSITE" id="PS50850"/>
    </source>
</evidence>
<dbReference type="Proteomes" id="UP000824265">
    <property type="component" value="Unassembled WGS sequence"/>
</dbReference>
<evidence type="ECO:0000313" key="10">
    <source>
        <dbReference type="Proteomes" id="UP000824265"/>
    </source>
</evidence>
<reference evidence="9" key="2">
    <citation type="submission" date="2021-04" db="EMBL/GenBank/DDBJ databases">
        <authorList>
            <person name="Gilroy R."/>
        </authorList>
    </citation>
    <scope>NUCLEOTIDE SEQUENCE</scope>
    <source>
        <strain evidence="9">CHK195-6426</strain>
    </source>
</reference>
<sequence length="407" mass="43205">MFHLLLAIIYLAFISLGLPDSLLGSAWPSMYQEFQVPVSYAGVISMIIAAGTIVSSLLSDRLTRKFGTGKVTMVSVAMTAAALFGFSMSHSFWALCLWAVPYGLGAGGVDASLNNYVALHYASRHMSWLHCMWGVGASLGPSIMSFALTRGQTWNMGYRYISLIQIALTVVLLFSLPLWKKNASSAQGESSARIDGGAELDAGTEASAGEGEVLSLKKILGIPGAKEIMVTFFCYCALEQTAGLWAGSYLALHAGLSGQQAAGYAGLFFLGITIGRGASGFLTMKLKDTQMIRLGQGLILFGILALLLPFGEITALVGLAVVGLGCAPVYPCIIHSTPEHFGAASSQALIGVQMASAYVGTCFMPSVFGLVANHISVSLFPVYLAVILVLMVLMHERMLRKRESGSR</sequence>
<comment type="caution">
    <text evidence="9">The sequence shown here is derived from an EMBL/GenBank/DDBJ whole genome shotgun (WGS) entry which is preliminary data.</text>
</comment>
<dbReference type="PROSITE" id="PS50850">
    <property type="entry name" value="MFS"/>
    <property type="match status" value="1"/>
</dbReference>
<keyword evidence="4 7" id="KW-0812">Transmembrane</keyword>
<dbReference type="Gene3D" id="1.20.1250.20">
    <property type="entry name" value="MFS general substrate transporter like domains"/>
    <property type="match status" value="1"/>
</dbReference>
<feature type="transmembrane region" description="Helical" evidence="7">
    <location>
        <begin position="261"/>
        <end position="279"/>
    </location>
</feature>
<dbReference type="PANTHER" id="PTHR23514:SF3">
    <property type="entry name" value="BYPASS OF STOP CODON PROTEIN 6"/>
    <property type="match status" value="1"/>
</dbReference>
<comment type="subcellular location">
    <subcellularLocation>
        <location evidence="1">Cell membrane</location>
        <topology evidence="1">Multi-pass membrane protein</topology>
    </subcellularLocation>
</comment>
<dbReference type="PANTHER" id="PTHR23514">
    <property type="entry name" value="BYPASS OF STOP CODON PROTEIN 6"/>
    <property type="match status" value="1"/>
</dbReference>
<organism evidence="9 10">
    <name type="scientific">Candidatus Acetatifactor stercoripullorum</name>
    <dbReference type="NCBI Taxonomy" id="2838414"/>
    <lineage>
        <taxon>Bacteria</taxon>
        <taxon>Bacillati</taxon>
        <taxon>Bacillota</taxon>
        <taxon>Clostridia</taxon>
        <taxon>Lachnospirales</taxon>
        <taxon>Lachnospiraceae</taxon>
        <taxon>Acetatifactor</taxon>
    </lineage>
</organism>
<accession>A0A9D1UBR2</accession>
<evidence type="ECO:0000313" key="9">
    <source>
        <dbReference type="EMBL" id="HIW80791.1"/>
    </source>
</evidence>
<feature type="transmembrane region" description="Helical" evidence="7">
    <location>
        <begin position="291"/>
        <end position="310"/>
    </location>
</feature>
<evidence type="ECO:0000256" key="7">
    <source>
        <dbReference type="SAM" id="Phobius"/>
    </source>
</evidence>
<reference evidence="9" key="1">
    <citation type="journal article" date="2021" name="PeerJ">
        <title>Extensive microbial diversity within the chicken gut microbiome revealed by metagenomics and culture.</title>
        <authorList>
            <person name="Gilroy R."/>
            <person name="Ravi A."/>
            <person name="Getino M."/>
            <person name="Pursley I."/>
            <person name="Horton D.L."/>
            <person name="Alikhan N.F."/>
            <person name="Baker D."/>
            <person name="Gharbi K."/>
            <person name="Hall N."/>
            <person name="Watson M."/>
            <person name="Adriaenssens E.M."/>
            <person name="Foster-Nyarko E."/>
            <person name="Jarju S."/>
            <person name="Secka A."/>
            <person name="Antonio M."/>
            <person name="Oren A."/>
            <person name="Chaudhuri R.R."/>
            <person name="La Ragione R."/>
            <person name="Hildebrand F."/>
            <person name="Pallen M.J."/>
        </authorList>
    </citation>
    <scope>NUCLEOTIDE SEQUENCE</scope>
    <source>
        <strain evidence="9">CHK195-6426</strain>
    </source>
</reference>
<dbReference type="GO" id="GO:0005886">
    <property type="term" value="C:plasma membrane"/>
    <property type="evidence" value="ECO:0007669"/>
    <property type="project" value="UniProtKB-SubCell"/>
</dbReference>
<dbReference type="EMBL" id="DXGH01000027">
    <property type="protein sequence ID" value="HIW80791.1"/>
    <property type="molecule type" value="Genomic_DNA"/>
</dbReference>
<dbReference type="InterPro" id="IPR051788">
    <property type="entry name" value="MFS_Transporter"/>
</dbReference>
<dbReference type="InterPro" id="IPR036259">
    <property type="entry name" value="MFS_trans_sf"/>
</dbReference>
<dbReference type="InterPro" id="IPR011701">
    <property type="entry name" value="MFS"/>
</dbReference>
<evidence type="ECO:0000256" key="4">
    <source>
        <dbReference type="ARBA" id="ARBA00022692"/>
    </source>
</evidence>
<protein>
    <submittedName>
        <fullName evidence="9">MFS transporter</fullName>
    </submittedName>
</protein>
<feature type="transmembrane region" description="Helical" evidence="7">
    <location>
        <begin position="374"/>
        <end position="394"/>
    </location>
</feature>
<evidence type="ECO:0000256" key="1">
    <source>
        <dbReference type="ARBA" id="ARBA00004651"/>
    </source>
</evidence>
<name>A0A9D1UBR2_9FIRM</name>
<feature type="transmembrane region" description="Helical" evidence="7">
    <location>
        <begin position="160"/>
        <end position="179"/>
    </location>
</feature>
<dbReference type="AlphaFoldDB" id="A0A9D1UBR2"/>
<gene>
    <name evidence="9" type="ORF">H9742_04545</name>
</gene>
<comment type="similarity">
    <text evidence="2">Belongs to the major facilitator superfamily.</text>
</comment>
<dbReference type="InterPro" id="IPR020846">
    <property type="entry name" value="MFS_dom"/>
</dbReference>
<feature type="transmembrane region" description="Helical" evidence="7">
    <location>
        <begin position="40"/>
        <end position="59"/>
    </location>
</feature>